<dbReference type="PANTHER" id="PTHR36539:SF1">
    <property type="entry name" value="BACTERIAL MICROCOMPARTMENT SHELL VERTEX PROTEIN EUTN"/>
    <property type="match status" value="1"/>
</dbReference>
<proteinExistence type="predicted"/>
<name>A0A381NMK5_9ZZZZ</name>
<dbReference type="EMBL" id="UINC01000459">
    <property type="protein sequence ID" value="SUZ55760.1"/>
    <property type="molecule type" value="Genomic_DNA"/>
</dbReference>
<dbReference type="InterPro" id="IPR004992">
    <property type="entry name" value="EutN_CcmL"/>
</dbReference>
<dbReference type="GO" id="GO:0031469">
    <property type="term" value="C:bacterial microcompartment"/>
    <property type="evidence" value="ECO:0007669"/>
    <property type="project" value="UniProtKB-SubCell"/>
</dbReference>
<evidence type="ECO:0008006" key="4">
    <source>
        <dbReference type="Google" id="ProtNLM"/>
    </source>
</evidence>
<accession>A0A381NMK5</accession>
<gene>
    <name evidence="3" type="ORF">METZ01_LOCUS8614</name>
</gene>
<dbReference type="Gene3D" id="2.40.50.220">
    <property type="entry name" value="EutN/Ccml"/>
    <property type="match status" value="1"/>
</dbReference>
<evidence type="ECO:0000313" key="3">
    <source>
        <dbReference type="EMBL" id="SUZ55760.1"/>
    </source>
</evidence>
<keyword evidence="2" id="KW-1283">Bacterial microcompartment</keyword>
<dbReference type="PROSITE" id="PS51932">
    <property type="entry name" value="BMV"/>
    <property type="match status" value="1"/>
</dbReference>
<sequence length="90" mass="9213">MFLGRVIGNLVATQKEPKYEGKALLLVQPVSPEGNADGKAIVAVDSVGSGAGETVLVVIEGRSSSIAMGQKLAPANAAIVGIVDHIDWES</sequence>
<protein>
    <recommendedName>
        <fullName evidence="4">Ethanolamine utilization protein EutN</fullName>
    </recommendedName>
</protein>
<organism evidence="3">
    <name type="scientific">marine metagenome</name>
    <dbReference type="NCBI Taxonomy" id="408172"/>
    <lineage>
        <taxon>unclassified sequences</taxon>
        <taxon>metagenomes</taxon>
        <taxon>ecological metagenomes</taxon>
    </lineage>
</organism>
<dbReference type="InterPro" id="IPR036677">
    <property type="entry name" value="EutN_CcmL_sf"/>
</dbReference>
<dbReference type="PANTHER" id="PTHR36539">
    <property type="entry name" value="ETHANOLAMINE UTILIZATION PROTEIN EUTN"/>
    <property type="match status" value="1"/>
</dbReference>
<reference evidence="3" key="1">
    <citation type="submission" date="2018-05" db="EMBL/GenBank/DDBJ databases">
        <authorList>
            <person name="Lanie J.A."/>
            <person name="Ng W.-L."/>
            <person name="Kazmierczak K.M."/>
            <person name="Andrzejewski T.M."/>
            <person name="Davidsen T.M."/>
            <person name="Wayne K.J."/>
            <person name="Tettelin H."/>
            <person name="Glass J.I."/>
            <person name="Rusch D."/>
            <person name="Podicherti R."/>
            <person name="Tsui H.-C.T."/>
            <person name="Winkler M.E."/>
        </authorList>
    </citation>
    <scope>NUCLEOTIDE SEQUENCE</scope>
</reference>
<comment type="subcellular location">
    <subcellularLocation>
        <location evidence="1">Bacterial microcompartment</location>
    </subcellularLocation>
</comment>
<evidence type="ECO:0000256" key="2">
    <source>
        <dbReference type="ARBA" id="ARBA00024446"/>
    </source>
</evidence>
<evidence type="ECO:0000256" key="1">
    <source>
        <dbReference type="ARBA" id="ARBA00024322"/>
    </source>
</evidence>
<dbReference type="AlphaFoldDB" id="A0A381NMK5"/>
<dbReference type="Pfam" id="PF03319">
    <property type="entry name" value="EutN_CcmL"/>
    <property type="match status" value="1"/>
</dbReference>
<dbReference type="CDD" id="cd01614">
    <property type="entry name" value="EutN_CcmL"/>
    <property type="match status" value="1"/>
</dbReference>
<dbReference type="SUPFAM" id="SSF159133">
    <property type="entry name" value="EutN/CcmL-like"/>
    <property type="match status" value="1"/>
</dbReference>